<evidence type="ECO:0000313" key="5">
    <source>
        <dbReference type="Proteomes" id="UP000297014"/>
    </source>
</evidence>
<dbReference type="PANTHER" id="PTHR38450">
    <property type="entry name" value="STAGE V SPORULATION PROTEIN AC-RELATED"/>
    <property type="match status" value="1"/>
</dbReference>
<keyword evidence="1" id="KW-1133">Transmembrane helix</keyword>
<feature type="transmembrane region" description="Helical" evidence="1">
    <location>
        <begin position="83"/>
        <end position="112"/>
    </location>
</feature>
<sequence length="116" mass="12316">MEYIAAFLVGGLICFLGQVLLDLGKLSPIHTLCVLVTLGALLDGFHLYDRLIDFAGAGAFVPITNFGHSFVHGAMLEGGREGFIGIGMGMFEVTSVGLSSTILFSFLAAIFFKPRG</sequence>
<protein>
    <submittedName>
        <fullName evidence="2">Stage V sporulation protein AEB</fullName>
    </submittedName>
</protein>
<dbReference type="RefSeq" id="WP_003324652.1">
    <property type="nucleotide sequence ID" value="NZ_ALPT02000008.1"/>
</dbReference>
<evidence type="ECO:0000256" key="1">
    <source>
        <dbReference type="SAM" id="Phobius"/>
    </source>
</evidence>
<dbReference type="InterPro" id="IPR014204">
    <property type="entry name" value="Spore_V_AE"/>
</dbReference>
<keyword evidence="1" id="KW-0812">Transmembrane</keyword>
<evidence type="ECO:0000313" key="2">
    <source>
        <dbReference type="EMBL" id="KGA98608.1"/>
    </source>
</evidence>
<keyword evidence="1" id="KW-0472">Membrane</keyword>
<keyword evidence="4" id="KW-1185">Reference proteome</keyword>
<accession>A0A094WRB8</accession>
<dbReference type="OrthoDB" id="9797988at2"/>
<evidence type="ECO:0000313" key="3">
    <source>
        <dbReference type="EMBL" id="THG90899.1"/>
    </source>
</evidence>
<dbReference type="InterPro" id="IPR005562">
    <property type="entry name" value="SpoVA"/>
</dbReference>
<dbReference type="eggNOG" id="ENOG50315MJ">
    <property type="taxonomic scope" value="Bacteria"/>
</dbReference>
<dbReference type="Proteomes" id="UP000297014">
    <property type="component" value="Unassembled WGS sequence"/>
</dbReference>
<reference evidence="3 5" key="2">
    <citation type="submission" date="2014-01" db="EMBL/GenBank/DDBJ databases">
        <title>Draft genome sequencing of Bacillus alcalophilus CGMCC 1.3604.</title>
        <authorList>
            <person name="Yang J."/>
            <person name="Diao L."/>
            <person name="Yang S."/>
        </authorList>
    </citation>
    <scope>NUCLEOTIDE SEQUENCE [LARGE SCALE GENOMIC DNA]</scope>
    <source>
        <strain evidence="3 5">CGMCC 1.3604</strain>
    </source>
</reference>
<comment type="caution">
    <text evidence="2">The sequence shown here is derived from an EMBL/GenBank/DDBJ whole genome shotgun (WGS) entry which is preliminary data.</text>
</comment>
<dbReference type="AlphaFoldDB" id="A0A094WRB8"/>
<dbReference type="Proteomes" id="UP000002754">
    <property type="component" value="Unassembled WGS sequence"/>
</dbReference>
<dbReference type="STRING" id="1218173.BALCAV_0203735"/>
<evidence type="ECO:0000313" key="4">
    <source>
        <dbReference type="Proteomes" id="UP000002754"/>
    </source>
</evidence>
<dbReference type="Pfam" id="PF03862">
    <property type="entry name" value="SpoVAC_SpoVAEB"/>
    <property type="match status" value="1"/>
</dbReference>
<dbReference type="EMBL" id="ALPT02000008">
    <property type="protein sequence ID" value="KGA98608.1"/>
    <property type="molecule type" value="Genomic_DNA"/>
</dbReference>
<name>A0A094WRB8_ALKAL</name>
<reference evidence="2 4" key="1">
    <citation type="journal article" date="2014" name="Genome Announc.">
        <title>Draft Genome Sequence of Bacillus alcalophilus AV1934, a Classic Alkaliphile Isolated from Human Feces in 1934.</title>
        <authorList>
            <person name="Attie O."/>
            <person name="Jayaprakash A."/>
            <person name="Shah H."/>
            <person name="Paulsen I.T."/>
            <person name="Morino M."/>
            <person name="Takahashi Y."/>
            <person name="Narumi I."/>
            <person name="Sachidanandam R."/>
            <person name="Satoh K."/>
            <person name="Ito M."/>
            <person name="Krulwich T.A."/>
        </authorList>
    </citation>
    <scope>NUCLEOTIDE SEQUENCE [LARGE SCALE GENOMIC DNA]</scope>
    <source>
        <strain evidence="2 4">AV1934</strain>
    </source>
</reference>
<dbReference type="EMBL" id="JALP01000106">
    <property type="protein sequence ID" value="THG90899.1"/>
    <property type="molecule type" value="Genomic_DNA"/>
</dbReference>
<gene>
    <name evidence="3" type="ORF">AJ85_08320</name>
    <name evidence="2" type="ORF">BALCAV_0203735</name>
</gene>
<dbReference type="PANTHER" id="PTHR38450:SF2">
    <property type="entry name" value="STAGE V SPORULATION PROTEIN AEB"/>
    <property type="match status" value="1"/>
</dbReference>
<organism evidence="2 4">
    <name type="scientific">Alkalihalobacillus alcalophilus ATCC 27647 = CGMCC 1.3604</name>
    <dbReference type="NCBI Taxonomy" id="1218173"/>
    <lineage>
        <taxon>Bacteria</taxon>
        <taxon>Bacillati</taxon>
        <taxon>Bacillota</taxon>
        <taxon>Bacilli</taxon>
        <taxon>Bacillales</taxon>
        <taxon>Bacillaceae</taxon>
        <taxon>Alkalihalobacillus</taxon>
    </lineage>
</organism>
<dbReference type="NCBIfam" id="TIGR02839">
    <property type="entry name" value="spore_V_AE"/>
    <property type="match status" value="1"/>
</dbReference>
<proteinExistence type="predicted"/>